<dbReference type="Gene3D" id="3.40.50.300">
    <property type="entry name" value="P-loop containing nucleotide triphosphate hydrolases"/>
    <property type="match status" value="1"/>
</dbReference>
<dbReference type="InterPro" id="IPR027417">
    <property type="entry name" value="P-loop_NTPase"/>
</dbReference>
<keyword evidence="3" id="KW-0547">Nucleotide-binding</keyword>
<comment type="similarity">
    <text evidence="1">Belongs to the ABC transporter superfamily.</text>
</comment>
<dbReference type="SUPFAM" id="SSF52540">
    <property type="entry name" value="P-loop containing nucleoside triphosphate hydrolases"/>
    <property type="match status" value="1"/>
</dbReference>
<dbReference type="Pfam" id="PF00005">
    <property type="entry name" value="ABC_tran"/>
    <property type="match status" value="1"/>
</dbReference>
<dbReference type="PANTHER" id="PTHR43335:SF3">
    <property type="entry name" value="ABC TRANSPORTER"/>
    <property type="match status" value="1"/>
</dbReference>
<dbReference type="SMART" id="SM00382">
    <property type="entry name" value="AAA"/>
    <property type="match status" value="1"/>
</dbReference>
<dbReference type="EMBL" id="AP023367">
    <property type="protein sequence ID" value="BCJ93359.1"/>
    <property type="molecule type" value="Genomic_DNA"/>
</dbReference>
<sequence>MLIIKNLTKRYSKNIALDNLNLNIKKGEIFGFVGPNGAGKTTTMRIVTGLLKADSGDVYIDGVNASSNQKILKSKIGYMPDFFGVYDNLKAMEYMEFYASIYGIVGKEAKKLCQELMDLVQLSEKADSYVDEMSRGMKQRLCLARSLVHNPELLILDEPASGLDPRARYEMKEILKELHYRGMTILISSHILPELAQMCSHIGIIEKGKMVVSGTVDEIISARGAARPILIKCTDEQEKAVEILKQNRFTRNITIRDNLITILFGGDEVQEAALLSSMIQHGAHISSFAREESNLETLFLQITTQEEQAT</sequence>
<dbReference type="KEGG" id="acel:acsn021_09280"/>
<evidence type="ECO:0000256" key="1">
    <source>
        <dbReference type="ARBA" id="ARBA00005417"/>
    </source>
</evidence>
<keyword evidence="2" id="KW-0813">Transport</keyword>
<evidence type="ECO:0000256" key="3">
    <source>
        <dbReference type="ARBA" id="ARBA00022741"/>
    </source>
</evidence>
<evidence type="ECO:0000313" key="5">
    <source>
        <dbReference type="EMBL" id="BCJ93359.1"/>
    </source>
</evidence>
<gene>
    <name evidence="5" type="ORF">acsn021_09280</name>
</gene>
<organism evidence="5 6">
    <name type="scientific">Anaerocolumna cellulosilytica</name>
    <dbReference type="NCBI Taxonomy" id="433286"/>
    <lineage>
        <taxon>Bacteria</taxon>
        <taxon>Bacillati</taxon>
        <taxon>Bacillota</taxon>
        <taxon>Clostridia</taxon>
        <taxon>Lachnospirales</taxon>
        <taxon>Lachnospiraceae</taxon>
        <taxon>Anaerocolumna</taxon>
    </lineage>
</organism>
<proteinExistence type="inferred from homology"/>
<accession>A0A6S6QWC4</accession>
<dbReference type="PROSITE" id="PS50893">
    <property type="entry name" value="ABC_TRANSPORTER_2"/>
    <property type="match status" value="1"/>
</dbReference>
<evidence type="ECO:0000313" key="6">
    <source>
        <dbReference type="Proteomes" id="UP000515561"/>
    </source>
</evidence>
<protein>
    <submittedName>
        <fullName evidence="5">ABC transporter</fullName>
    </submittedName>
</protein>
<dbReference type="RefSeq" id="WP_184090424.1">
    <property type="nucleotide sequence ID" value="NZ_AP023367.1"/>
</dbReference>
<evidence type="ECO:0000256" key="2">
    <source>
        <dbReference type="ARBA" id="ARBA00022448"/>
    </source>
</evidence>
<keyword evidence="4" id="KW-0067">ATP-binding</keyword>
<dbReference type="InterPro" id="IPR003593">
    <property type="entry name" value="AAA+_ATPase"/>
</dbReference>
<evidence type="ECO:0000256" key="4">
    <source>
        <dbReference type="ARBA" id="ARBA00022840"/>
    </source>
</evidence>
<dbReference type="GO" id="GO:0005524">
    <property type="term" value="F:ATP binding"/>
    <property type="evidence" value="ECO:0007669"/>
    <property type="project" value="UniProtKB-KW"/>
</dbReference>
<dbReference type="PANTHER" id="PTHR43335">
    <property type="entry name" value="ABC TRANSPORTER, ATP-BINDING PROTEIN"/>
    <property type="match status" value="1"/>
</dbReference>
<dbReference type="InterPro" id="IPR003439">
    <property type="entry name" value="ABC_transporter-like_ATP-bd"/>
</dbReference>
<dbReference type="Proteomes" id="UP000515561">
    <property type="component" value="Chromosome"/>
</dbReference>
<dbReference type="AlphaFoldDB" id="A0A6S6QWC4"/>
<dbReference type="GO" id="GO:0016887">
    <property type="term" value="F:ATP hydrolysis activity"/>
    <property type="evidence" value="ECO:0007669"/>
    <property type="project" value="InterPro"/>
</dbReference>
<keyword evidence="6" id="KW-1185">Reference proteome</keyword>
<reference evidence="5 6" key="1">
    <citation type="journal article" date="2016" name="Int. J. Syst. Evol. Microbiol.">
        <title>Descriptions of Anaerotaenia torta gen. nov., sp. nov. and Anaerocolumna cellulosilytica gen. nov., sp. nov. isolated from a methanogenic reactor of cattle waste.</title>
        <authorList>
            <person name="Uek A."/>
            <person name="Ohtaki Y."/>
            <person name="Kaku N."/>
            <person name="Ueki K."/>
        </authorList>
    </citation>
    <scope>NUCLEOTIDE SEQUENCE [LARGE SCALE GENOMIC DNA]</scope>
    <source>
        <strain evidence="5 6">SN021</strain>
    </source>
</reference>
<dbReference type="CDD" id="cd03230">
    <property type="entry name" value="ABC_DR_subfamily_A"/>
    <property type="match status" value="1"/>
</dbReference>
<name>A0A6S6QWC4_9FIRM</name>